<evidence type="ECO:0000313" key="2">
    <source>
        <dbReference type="EMBL" id="CAG8468768.1"/>
    </source>
</evidence>
<proteinExistence type="predicted"/>
<gene>
    <name evidence="2" type="ORF">AGERDE_LOCUS2631</name>
</gene>
<name>A0A9N8W2J0_9GLOM</name>
<reference evidence="2" key="1">
    <citation type="submission" date="2021-06" db="EMBL/GenBank/DDBJ databases">
        <authorList>
            <person name="Kallberg Y."/>
            <person name="Tangrot J."/>
            <person name="Rosling A."/>
        </authorList>
    </citation>
    <scope>NUCLEOTIDE SEQUENCE</scope>
    <source>
        <strain evidence="2">MT106</strain>
    </source>
</reference>
<dbReference type="PANTHER" id="PTHR28265:SF1">
    <property type="entry name" value="MAINTENANCE OF TELOMERE CAPPING PROTEIN 1"/>
    <property type="match status" value="1"/>
</dbReference>
<protein>
    <submittedName>
        <fullName evidence="2">1860_t:CDS:1</fullName>
    </submittedName>
</protein>
<organism evidence="2 3">
    <name type="scientific">Ambispora gerdemannii</name>
    <dbReference type="NCBI Taxonomy" id="144530"/>
    <lineage>
        <taxon>Eukaryota</taxon>
        <taxon>Fungi</taxon>
        <taxon>Fungi incertae sedis</taxon>
        <taxon>Mucoromycota</taxon>
        <taxon>Glomeromycotina</taxon>
        <taxon>Glomeromycetes</taxon>
        <taxon>Archaeosporales</taxon>
        <taxon>Ambisporaceae</taxon>
        <taxon>Ambispora</taxon>
    </lineage>
</organism>
<dbReference type="Proteomes" id="UP000789831">
    <property type="component" value="Unassembled WGS sequence"/>
</dbReference>
<feature type="region of interest" description="Disordered" evidence="1">
    <location>
        <begin position="72"/>
        <end position="131"/>
    </location>
</feature>
<dbReference type="Pfam" id="PF10310">
    <property type="entry name" value="DUF5427"/>
    <property type="match status" value="2"/>
</dbReference>
<accession>A0A9N8W2J0</accession>
<dbReference type="PANTHER" id="PTHR28265">
    <property type="entry name" value="MAINTENANCE OF TELOMERE CAPPING PROTEIN 1"/>
    <property type="match status" value="1"/>
</dbReference>
<sequence>MSQKPTSTNSQDVLQFLDSLDTYNTNDNSAANLSISGTASVTGGGEVGGTNANQATDTQSVLDFLDQITQKNVSPNSNAETTPSTTNVNFNATNSNLLSESSTTTREQIEEQNNSQQKQQQQQSINQSGGPWSWGGLLATATTAYKTASTVVDTSVKGALATAQTTVGTVRANETTKKLEETVRGYVNKEAIEKIGSDLKTLGLTTINTVVNAVAPPIAEHEVVEVWLAHDMVGYVGVELLVYKAFMKIMEQVEGGDIVVRRGNEPKKNLDDGTYKDLNLCEGFAEAVGLATPAKANPYSLPVNKDPESSTTTTDSDQYLFYVIVLTDPTHNLNFKTFSQSLPMHWLDIPYEMNEWVEEKMVEALKLAVQAIAQDYVWARMTGDGHHPPVRVEVPIVHV</sequence>
<comment type="caution">
    <text evidence="2">The sequence shown here is derived from an EMBL/GenBank/DDBJ whole genome shotgun (WGS) entry which is preliminary data.</text>
</comment>
<dbReference type="EMBL" id="CAJVPL010000225">
    <property type="protein sequence ID" value="CAG8468768.1"/>
    <property type="molecule type" value="Genomic_DNA"/>
</dbReference>
<evidence type="ECO:0000256" key="1">
    <source>
        <dbReference type="SAM" id="MobiDB-lite"/>
    </source>
</evidence>
<evidence type="ECO:0000313" key="3">
    <source>
        <dbReference type="Proteomes" id="UP000789831"/>
    </source>
</evidence>
<keyword evidence="3" id="KW-1185">Reference proteome</keyword>
<dbReference type="InterPro" id="IPR018814">
    <property type="entry name" value="DUF5427"/>
</dbReference>
<feature type="compositionally biased region" description="Low complexity" evidence="1">
    <location>
        <begin position="93"/>
        <end position="128"/>
    </location>
</feature>
<feature type="compositionally biased region" description="Polar residues" evidence="1">
    <location>
        <begin position="72"/>
        <end position="92"/>
    </location>
</feature>
<dbReference type="OrthoDB" id="5594977at2759"/>
<dbReference type="AlphaFoldDB" id="A0A9N8W2J0"/>